<keyword evidence="10" id="KW-0378">Hydrolase</keyword>
<dbReference type="EC" id="3.1.4.52" evidence="10"/>
<evidence type="ECO:0000313" key="10">
    <source>
        <dbReference type="EMBL" id="STX29667.1"/>
    </source>
</evidence>
<organism evidence="10 11">
    <name type="scientific">Legionella beliardensis</name>
    <dbReference type="NCBI Taxonomy" id="91822"/>
    <lineage>
        <taxon>Bacteria</taxon>
        <taxon>Pseudomonadati</taxon>
        <taxon>Pseudomonadota</taxon>
        <taxon>Gammaproteobacteria</taxon>
        <taxon>Legionellales</taxon>
        <taxon>Legionellaceae</taxon>
        <taxon>Legionella</taxon>
    </lineage>
</organism>
<dbReference type="Pfam" id="PF00563">
    <property type="entry name" value="EAL"/>
    <property type="match status" value="1"/>
</dbReference>
<protein>
    <submittedName>
        <fullName evidence="10">Inner membrane protein PLUS sensory box protein LssE</fullName>
        <ecNumber evidence="10">3.1.4.52</ecNumber>
    </submittedName>
</protein>
<dbReference type="SUPFAM" id="SSF141868">
    <property type="entry name" value="EAL domain-like"/>
    <property type="match status" value="1"/>
</dbReference>
<feature type="domain" description="PAC" evidence="7">
    <location>
        <begin position="202"/>
        <end position="254"/>
    </location>
</feature>
<dbReference type="PROSITE" id="PS50883">
    <property type="entry name" value="EAL"/>
    <property type="match status" value="1"/>
</dbReference>
<dbReference type="SMART" id="SM00267">
    <property type="entry name" value="GGDEF"/>
    <property type="match status" value="1"/>
</dbReference>
<dbReference type="NCBIfam" id="TIGR00229">
    <property type="entry name" value="sensory_box"/>
    <property type="match status" value="1"/>
</dbReference>
<dbReference type="PROSITE" id="PS50112">
    <property type="entry name" value="PAS"/>
    <property type="match status" value="1"/>
</dbReference>
<dbReference type="InterPro" id="IPR000014">
    <property type="entry name" value="PAS"/>
</dbReference>
<dbReference type="CDD" id="cd01948">
    <property type="entry name" value="EAL"/>
    <property type="match status" value="1"/>
</dbReference>
<dbReference type="GO" id="GO:0000160">
    <property type="term" value="P:phosphorelay signal transduction system"/>
    <property type="evidence" value="ECO:0007669"/>
    <property type="project" value="InterPro"/>
</dbReference>
<accession>A0A378I3A1</accession>
<dbReference type="SMART" id="SM00448">
    <property type="entry name" value="REC"/>
    <property type="match status" value="1"/>
</dbReference>
<dbReference type="PROSITE" id="PS50887">
    <property type="entry name" value="GGDEF"/>
    <property type="match status" value="1"/>
</dbReference>
<evidence type="ECO:0000259" key="8">
    <source>
        <dbReference type="PROSITE" id="PS50883"/>
    </source>
</evidence>
<dbReference type="Gene3D" id="3.20.20.450">
    <property type="entry name" value="EAL domain"/>
    <property type="match status" value="1"/>
</dbReference>
<dbReference type="InterPro" id="IPR000160">
    <property type="entry name" value="GGDEF_dom"/>
</dbReference>
<sequence>MKKKHLLIIEASPDASQLTQQVISAIEKFVFEVITLGEFNTVIARLDEFDLILVDLELTDHEILSAFKQLTIIASHIPIIVISDLENEKTAMNVLKEGVQDYVFKSEITSSSLSRAIHYAIERKKSKQADTQLAAIVENAFDAIVSITADGTITSWNNAAEQIYQYSAGEIIGKPLSILFSRQQQSEYRKIINRIAAGGKISHYETVLKGKNGQYFDVALTISPIKTRSNKVISAAIIIHDITKTKLNEQQLAIQYRVTLALAEAPNLDYAAHSVLKTICEIFEWQVGELWAVDQQKKALCLVSVWYAKDDYRELEKVSHGKQCKLGDDLPGLIWQMARPHWIVDLRNDLKANQVIPFIEKGLQSFFGLPITYNNEVIGVIIFYSKFLSVPSINLISVFTTIGSHMGIFIKRKRVENELLYLAQHDVLTGLGNRASLENNLNHAILNAKVQQNVMALLYLDLDNFKKVNDTMGHDCGDKLLQEVAVRIRNNVRSLDFISRFGGDEFIVILPNIKNTKNIATVAQNLLDVMVQPFVLNQKKFYISVSIGITIYPDDGADAETLIKNADMAMYYAKLHGRNHYQFYLPAISAFTQQKLILESNLHHALEKQEFILYYQPQVAIKTGKISGLEALIRWNSGNNKIIYPKQFISLAEESSLMIPIGEWVLRTACQQIKSWQEDGLFSDLNIAVNVSVQQLNFRFIERLKAILDLTHINPRHLEIEFTESTLMTLNDKNLSIIKQMKELGMKLSIDDFGTGYSSFSYLKDFMIDIIKIDQSFISQLAVDKNCQAIVKAIIAMAKSLNVKAIAEGVETEEQLSILKKFGCHYYQGYLFSKPISVKQVYTLLRKVNH</sequence>
<proteinExistence type="predicted"/>
<evidence type="ECO:0000259" key="9">
    <source>
        <dbReference type="PROSITE" id="PS50887"/>
    </source>
</evidence>
<dbReference type="InterPro" id="IPR043128">
    <property type="entry name" value="Rev_trsase/Diguanyl_cyclase"/>
</dbReference>
<dbReference type="SMART" id="SM00052">
    <property type="entry name" value="EAL"/>
    <property type="match status" value="1"/>
</dbReference>
<dbReference type="PANTHER" id="PTHR44757">
    <property type="entry name" value="DIGUANYLATE CYCLASE DGCP"/>
    <property type="match status" value="1"/>
</dbReference>
<dbReference type="InterPro" id="IPR029787">
    <property type="entry name" value="Nucleotide_cyclase"/>
</dbReference>
<dbReference type="CDD" id="cd01949">
    <property type="entry name" value="GGDEF"/>
    <property type="match status" value="1"/>
</dbReference>
<dbReference type="PANTHER" id="PTHR44757:SF2">
    <property type="entry name" value="BIOFILM ARCHITECTURE MAINTENANCE PROTEIN MBAA"/>
    <property type="match status" value="1"/>
</dbReference>
<dbReference type="InterPro" id="IPR003018">
    <property type="entry name" value="GAF"/>
</dbReference>
<dbReference type="SUPFAM" id="SSF52172">
    <property type="entry name" value="CheY-like"/>
    <property type="match status" value="1"/>
</dbReference>
<evidence type="ECO:0000256" key="2">
    <source>
        <dbReference type="ARBA" id="ARBA00022679"/>
    </source>
</evidence>
<evidence type="ECO:0000256" key="4">
    <source>
        <dbReference type="PROSITE-ProRule" id="PRU00169"/>
    </source>
</evidence>
<name>A0A378I3A1_9GAMM</name>
<dbReference type="InterPro" id="IPR001789">
    <property type="entry name" value="Sig_transdc_resp-reg_receiver"/>
</dbReference>
<dbReference type="SMART" id="SM00065">
    <property type="entry name" value="GAF"/>
    <property type="match status" value="1"/>
</dbReference>
<feature type="domain" description="GGDEF" evidence="9">
    <location>
        <begin position="453"/>
        <end position="586"/>
    </location>
</feature>
<comment type="cofactor">
    <cofactor evidence="1">
        <name>Mg(2+)</name>
        <dbReference type="ChEBI" id="CHEBI:18420"/>
    </cofactor>
</comment>
<evidence type="ECO:0000313" key="11">
    <source>
        <dbReference type="Proteomes" id="UP000254968"/>
    </source>
</evidence>
<evidence type="ECO:0000259" key="5">
    <source>
        <dbReference type="PROSITE" id="PS50110"/>
    </source>
</evidence>
<dbReference type="SUPFAM" id="SSF55785">
    <property type="entry name" value="PYP-like sensor domain (PAS domain)"/>
    <property type="match status" value="1"/>
</dbReference>
<feature type="domain" description="EAL" evidence="8">
    <location>
        <begin position="595"/>
        <end position="849"/>
    </location>
</feature>
<dbReference type="OrthoDB" id="9804951at2"/>
<feature type="domain" description="Response regulatory" evidence="5">
    <location>
        <begin position="5"/>
        <end position="120"/>
    </location>
</feature>
<dbReference type="GO" id="GO:0071111">
    <property type="term" value="F:cyclic-guanylate-specific phosphodiesterase activity"/>
    <property type="evidence" value="ECO:0007669"/>
    <property type="project" value="UniProtKB-EC"/>
</dbReference>
<dbReference type="InterPro" id="IPR052155">
    <property type="entry name" value="Biofilm_reg_signaling"/>
</dbReference>
<dbReference type="Pfam" id="PF00072">
    <property type="entry name" value="Response_reg"/>
    <property type="match status" value="1"/>
</dbReference>
<dbReference type="RefSeq" id="WP_115303341.1">
    <property type="nucleotide sequence ID" value="NZ_CAAAHO010000002.1"/>
</dbReference>
<dbReference type="InterPro" id="IPR029016">
    <property type="entry name" value="GAF-like_dom_sf"/>
</dbReference>
<dbReference type="SUPFAM" id="SSF55073">
    <property type="entry name" value="Nucleotide cyclase"/>
    <property type="match status" value="1"/>
</dbReference>
<evidence type="ECO:0000259" key="7">
    <source>
        <dbReference type="PROSITE" id="PS50113"/>
    </source>
</evidence>
<dbReference type="PROSITE" id="PS50110">
    <property type="entry name" value="RESPONSE_REGULATORY"/>
    <property type="match status" value="1"/>
</dbReference>
<feature type="domain" description="PAS" evidence="6">
    <location>
        <begin position="129"/>
        <end position="199"/>
    </location>
</feature>
<dbReference type="PROSITE" id="PS50113">
    <property type="entry name" value="PAC"/>
    <property type="match status" value="1"/>
</dbReference>
<dbReference type="Gene3D" id="3.30.70.270">
    <property type="match status" value="1"/>
</dbReference>
<keyword evidence="3" id="KW-0418">Kinase</keyword>
<dbReference type="GO" id="GO:0016301">
    <property type="term" value="F:kinase activity"/>
    <property type="evidence" value="ECO:0007669"/>
    <property type="project" value="UniProtKB-KW"/>
</dbReference>
<dbReference type="Proteomes" id="UP000254968">
    <property type="component" value="Unassembled WGS sequence"/>
</dbReference>
<dbReference type="Pfam" id="PF13185">
    <property type="entry name" value="GAF_2"/>
    <property type="match status" value="1"/>
</dbReference>
<evidence type="ECO:0000256" key="3">
    <source>
        <dbReference type="ARBA" id="ARBA00022777"/>
    </source>
</evidence>
<dbReference type="Pfam" id="PF00990">
    <property type="entry name" value="GGDEF"/>
    <property type="match status" value="1"/>
</dbReference>
<dbReference type="CDD" id="cd00156">
    <property type="entry name" value="REC"/>
    <property type="match status" value="1"/>
</dbReference>
<keyword evidence="2" id="KW-0808">Transferase</keyword>
<feature type="modified residue" description="4-aspartylphosphate" evidence="4">
    <location>
        <position position="55"/>
    </location>
</feature>
<dbReference type="SMART" id="SM00091">
    <property type="entry name" value="PAS"/>
    <property type="match status" value="1"/>
</dbReference>
<dbReference type="NCBIfam" id="TIGR00254">
    <property type="entry name" value="GGDEF"/>
    <property type="match status" value="1"/>
</dbReference>
<keyword evidence="4" id="KW-0597">Phosphoprotein</keyword>
<dbReference type="Gene3D" id="3.30.450.40">
    <property type="match status" value="1"/>
</dbReference>
<dbReference type="InterPro" id="IPR035919">
    <property type="entry name" value="EAL_sf"/>
</dbReference>
<dbReference type="InterPro" id="IPR001633">
    <property type="entry name" value="EAL_dom"/>
</dbReference>
<evidence type="ECO:0000256" key="1">
    <source>
        <dbReference type="ARBA" id="ARBA00001946"/>
    </source>
</evidence>
<dbReference type="InterPro" id="IPR011006">
    <property type="entry name" value="CheY-like_superfamily"/>
</dbReference>
<keyword evidence="11" id="KW-1185">Reference proteome</keyword>
<gene>
    <name evidence="10" type="primary">gmr_5</name>
    <name evidence="10" type="ORF">NCTC13315_02219</name>
</gene>
<evidence type="ECO:0000259" key="6">
    <source>
        <dbReference type="PROSITE" id="PS50112"/>
    </source>
</evidence>
<dbReference type="AlphaFoldDB" id="A0A378I3A1"/>
<dbReference type="Gene3D" id="3.30.450.20">
    <property type="entry name" value="PAS domain"/>
    <property type="match status" value="1"/>
</dbReference>
<dbReference type="CDD" id="cd00130">
    <property type="entry name" value="PAS"/>
    <property type="match status" value="1"/>
</dbReference>
<dbReference type="SUPFAM" id="SSF55781">
    <property type="entry name" value="GAF domain-like"/>
    <property type="match status" value="1"/>
</dbReference>
<reference evidence="10 11" key="1">
    <citation type="submission" date="2018-06" db="EMBL/GenBank/DDBJ databases">
        <authorList>
            <consortium name="Pathogen Informatics"/>
            <person name="Doyle S."/>
        </authorList>
    </citation>
    <scope>NUCLEOTIDE SEQUENCE [LARGE SCALE GENOMIC DNA]</scope>
    <source>
        <strain evidence="10 11">NCTC13315</strain>
    </source>
</reference>
<dbReference type="Gene3D" id="3.40.50.2300">
    <property type="match status" value="1"/>
</dbReference>
<dbReference type="InterPro" id="IPR000700">
    <property type="entry name" value="PAS-assoc_C"/>
</dbReference>
<dbReference type="FunFam" id="3.30.70.270:FF:000001">
    <property type="entry name" value="Diguanylate cyclase domain protein"/>
    <property type="match status" value="1"/>
</dbReference>
<dbReference type="Pfam" id="PF13426">
    <property type="entry name" value="PAS_9"/>
    <property type="match status" value="1"/>
</dbReference>
<dbReference type="EMBL" id="UGNV01000001">
    <property type="protein sequence ID" value="STX29667.1"/>
    <property type="molecule type" value="Genomic_DNA"/>
</dbReference>
<dbReference type="InterPro" id="IPR035965">
    <property type="entry name" value="PAS-like_dom_sf"/>
</dbReference>